<dbReference type="PANTHER" id="PTHR48111">
    <property type="entry name" value="REGULATOR OF RPOS"/>
    <property type="match status" value="1"/>
</dbReference>
<gene>
    <name evidence="4" type="ORF">G9H71_21740</name>
</gene>
<dbReference type="InterPro" id="IPR039420">
    <property type="entry name" value="WalR-like"/>
</dbReference>
<comment type="caution">
    <text evidence="4">The sequence shown here is derived from an EMBL/GenBank/DDBJ whole genome shotgun (WGS) entry which is preliminary data.</text>
</comment>
<organism evidence="4 5">
    <name type="scientific">Motilibacter deserti</name>
    <dbReference type="NCBI Taxonomy" id="2714956"/>
    <lineage>
        <taxon>Bacteria</taxon>
        <taxon>Bacillati</taxon>
        <taxon>Actinomycetota</taxon>
        <taxon>Actinomycetes</taxon>
        <taxon>Motilibacterales</taxon>
        <taxon>Motilibacteraceae</taxon>
        <taxon>Motilibacter</taxon>
    </lineage>
</organism>
<dbReference type="Gene3D" id="3.40.50.2300">
    <property type="match status" value="1"/>
</dbReference>
<protein>
    <submittedName>
        <fullName evidence="4">Response regulator transcription factor</fullName>
    </submittedName>
</protein>
<dbReference type="Proteomes" id="UP000800981">
    <property type="component" value="Unassembled WGS sequence"/>
</dbReference>
<keyword evidence="5" id="KW-1185">Reference proteome</keyword>
<dbReference type="RefSeq" id="WP_166284854.1">
    <property type="nucleotide sequence ID" value="NZ_JAANNP010000159.1"/>
</dbReference>
<name>A0ABX0H3T2_9ACTN</name>
<dbReference type="InterPro" id="IPR011006">
    <property type="entry name" value="CheY-like_superfamily"/>
</dbReference>
<dbReference type="SMART" id="SM00448">
    <property type="entry name" value="REC"/>
    <property type="match status" value="1"/>
</dbReference>
<feature type="domain" description="Response regulatory" evidence="3">
    <location>
        <begin position="3"/>
        <end position="117"/>
    </location>
</feature>
<dbReference type="Pfam" id="PF00072">
    <property type="entry name" value="Response_reg"/>
    <property type="match status" value="1"/>
</dbReference>
<dbReference type="PROSITE" id="PS50110">
    <property type="entry name" value="RESPONSE_REGULATORY"/>
    <property type="match status" value="1"/>
</dbReference>
<feature type="modified residue" description="4-aspartylphosphate" evidence="2">
    <location>
        <position position="52"/>
    </location>
</feature>
<evidence type="ECO:0000256" key="2">
    <source>
        <dbReference type="PROSITE-ProRule" id="PRU00169"/>
    </source>
</evidence>
<sequence>MSSILIVEDEAGIASFLEKGLRGEGYTTSVVTDGPSALAAALGGEFDLIVLDLGLPVLDGTKVLRSLRAAGSDVPVIVLTARSGIEDVVAGLEGGADDYVAKPFRFRELSARIKVQLRARSGGGDSADRLAHGGLVLDLRSRRVE</sequence>
<reference evidence="4 5" key="1">
    <citation type="submission" date="2020-03" db="EMBL/GenBank/DDBJ databases">
        <title>Two novel Motilibacter sp.</title>
        <authorList>
            <person name="Liu S."/>
        </authorList>
    </citation>
    <scope>NUCLEOTIDE SEQUENCE [LARGE SCALE GENOMIC DNA]</scope>
    <source>
        <strain evidence="4 5">E257</strain>
    </source>
</reference>
<proteinExistence type="predicted"/>
<keyword evidence="2" id="KW-0597">Phosphoprotein</keyword>
<dbReference type="EMBL" id="JAANNP010000159">
    <property type="protein sequence ID" value="NHC16412.1"/>
    <property type="molecule type" value="Genomic_DNA"/>
</dbReference>
<accession>A0ABX0H3T2</accession>
<dbReference type="InterPro" id="IPR001789">
    <property type="entry name" value="Sig_transdc_resp-reg_receiver"/>
</dbReference>
<evidence type="ECO:0000259" key="3">
    <source>
        <dbReference type="PROSITE" id="PS50110"/>
    </source>
</evidence>
<dbReference type="SUPFAM" id="SSF52172">
    <property type="entry name" value="CheY-like"/>
    <property type="match status" value="1"/>
</dbReference>
<keyword evidence="1" id="KW-0238">DNA-binding</keyword>
<evidence type="ECO:0000313" key="4">
    <source>
        <dbReference type="EMBL" id="NHC16412.1"/>
    </source>
</evidence>
<dbReference type="PANTHER" id="PTHR48111:SF38">
    <property type="entry name" value="TWO-COMPONENT RESPONSE REGULATOR"/>
    <property type="match status" value="1"/>
</dbReference>
<evidence type="ECO:0000313" key="5">
    <source>
        <dbReference type="Proteomes" id="UP000800981"/>
    </source>
</evidence>
<evidence type="ECO:0000256" key="1">
    <source>
        <dbReference type="ARBA" id="ARBA00023125"/>
    </source>
</evidence>
<feature type="non-terminal residue" evidence="4">
    <location>
        <position position="145"/>
    </location>
</feature>